<gene>
    <name evidence="6" type="ORF">AMTR_s00171p00037370</name>
</gene>
<dbReference type="InterPro" id="IPR004207">
    <property type="entry name" value="Fd_thioredoxin_Rdtase_alpha"/>
</dbReference>
<proteinExistence type="inferred from homology"/>
<comment type="subunit">
    <text evidence="2">Heterodimer of subunit A (variable subunit) and subunit B (catalytic subunit). Heterodimeric FTR forms a complex with ferredoxin and thioredoxin.</text>
</comment>
<dbReference type="Gramene" id="ERN10205">
    <property type="protein sequence ID" value="ERN10205"/>
    <property type="gene ID" value="AMTR_s00171p00037370"/>
</dbReference>
<feature type="domain" description="Ferredoxin thioredoxin reductase alpha chain" evidence="5">
    <location>
        <begin position="88"/>
        <end position="167"/>
    </location>
</feature>
<evidence type="ECO:0000256" key="3">
    <source>
        <dbReference type="ARBA" id="ARBA00034474"/>
    </source>
</evidence>
<reference evidence="7" key="1">
    <citation type="journal article" date="2013" name="Science">
        <title>The Amborella genome and the evolution of flowering plants.</title>
        <authorList>
            <consortium name="Amborella Genome Project"/>
        </authorList>
    </citation>
    <scope>NUCLEOTIDE SEQUENCE [LARGE SCALE GENOMIC DNA]</scope>
</reference>
<dbReference type="EMBL" id="KI392934">
    <property type="protein sequence ID" value="ERN10205.1"/>
    <property type="molecule type" value="Genomic_DNA"/>
</dbReference>
<dbReference type="KEGG" id="atr:18438373"/>
<accession>W1PSI9</accession>
<dbReference type="HOGENOM" id="CLU_115599_1_0_1"/>
<dbReference type="Pfam" id="PF02941">
    <property type="entry name" value="FeThRed_A"/>
    <property type="match status" value="1"/>
</dbReference>
<protein>
    <recommendedName>
        <fullName evidence="5">Ferredoxin thioredoxin reductase alpha chain domain-containing protein</fullName>
    </recommendedName>
</protein>
<dbReference type="eggNOG" id="KOG2672">
    <property type="taxonomic scope" value="Eukaryota"/>
</dbReference>
<evidence type="ECO:0000313" key="7">
    <source>
        <dbReference type="Proteomes" id="UP000017836"/>
    </source>
</evidence>
<evidence type="ECO:0000259" key="5">
    <source>
        <dbReference type="Pfam" id="PF02941"/>
    </source>
</evidence>
<dbReference type="STRING" id="13333.W1PSI9"/>
<dbReference type="Proteomes" id="UP000017836">
    <property type="component" value="Unassembled WGS sequence"/>
</dbReference>
<dbReference type="PANTHER" id="PTHR46937:SF4">
    <property type="entry name" value="FERREDOXIN-THIOREDOXIN REDUCTASE SUBUNIT A1, CHLOROPLASTIC"/>
    <property type="match status" value="1"/>
</dbReference>
<keyword evidence="7" id="KW-1185">Reference proteome</keyword>
<evidence type="ECO:0000256" key="2">
    <source>
        <dbReference type="ARBA" id="ARBA00026011"/>
    </source>
</evidence>
<comment type="similarity">
    <text evidence="4">Belongs to the ferredoxin thioredoxin reductase alpha subunit family.</text>
</comment>
<dbReference type="GO" id="GO:0015979">
    <property type="term" value="P:photosynthesis"/>
    <property type="evidence" value="ECO:0007669"/>
    <property type="project" value="InterPro"/>
</dbReference>
<dbReference type="Gene3D" id="2.30.30.50">
    <property type="match status" value="1"/>
</dbReference>
<name>W1PSI9_AMBTC</name>
<sequence length="174" mass="19145">MASVCWSCAAPVLWAGERTLSLIPSSSSSSTTTTTTSCGVAGPLLHQDLRRRLRPLFSSSSSHRTTTTAATLTDDEVVLEDEEKKKMIGAKVRVKVPVKVYHVPKIPDLDLLGMEGEITDYVALWKGNRISANLPYKVQFALSPSQQQEQGGISKPIKFFAHLREDEFDRIAAK</sequence>
<comment type="function">
    <text evidence="3">Variable subunit of the ferredoxin-thioredoxin reductase (FTR), which catalyzes the two-electron reduction of thioredoxins by the electrons provided by reduced ferredoxin.</text>
</comment>
<evidence type="ECO:0000256" key="4">
    <source>
        <dbReference type="ARBA" id="ARBA00034490"/>
    </source>
</evidence>
<organism evidence="6 7">
    <name type="scientific">Amborella trichopoda</name>
    <dbReference type="NCBI Taxonomy" id="13333"/>
    <lineage>
        <taxon>Eukaryota</taxon>
        <taxon>Viridiplantae</taxon>
        <taxon>Streptophyta</taxon>
        <taxon>Embryophyta</taxon>
        <taxon>Tracheophyta</taxon>
        <taxon>Spermatophyta</taxon>
        <taxon>Magnoliopsida</taxon>
        <taxon>Amborellales</taxon>
        <taxon>Amborellaceae</taxon>
        <taxon>Amborella</taxon>
    </lineage>
</organism>
<dbReference type="InterPro" id="IPR044166">
    <property type="entry name" value="FTRV"/>
</dbReference>
<dbReference type="SUPFAM" id="SSF50090">
    <property type="entry name" value="Electron transport accessory proteins"/>
    <property type="match status" value="1"/>
</dbReference>
<dbReference type="OMA" id="FTQIKIH"/>
<dbReference type="AlphaFoldDB" id="W1PSI9"/>
<dbReference type="GO" id="GO:0016491">
    <property type="term" value="F:oxidoreductase activity"/>
    <property type="evidence" value="ECO:0007669"/>
    <property type="project" value="UniProtKB-KW"/>
</dbReference>
<keyword evidence="1" id="KW-0560">Oxidoreductase</keyword>
<dbReference type="InterPro" id="IPR008990">
    <property type="entry name" value="Elect_transpt_acc-like_dom_sf"/>
</dbReference>
<dbReference type="OrthoDB" id="1916328at2759"/>
<evidence type="ECO:0000313" key="6">
    <source>
        <dbReference type="EMBL" id="ERN10205.1"/>
    </source>
</evidence>
<evidence type="ECO:0000256" key="1">
    <source>
        <dbReference type="ARBA" id="ARBA00023002"/>
    </source>
</evidence>
<dbReference type="PANTHER" id="PTHR46937">
    <property type="entry name" value="FERREDOXIN-THIOREDOXIN REDUCTASE, VARIABLE CHAIN"/>
    <property type="match status" value="1"/>
</dbReference>